<proteinExistence type="predicted"/>
<organism evidence="1 2">
    <name type="scientific">Moniliophthora roreri (strain MCA 2997)</name>
    <name type="common">Cocoa frosty pod rot fungus</name>
    <name type="synonym">Crinipellis roreri</name>
    <dbReference type="NCBI Taxonomy" id="1381753"/>
    <lineage>
        <taxon>Eukaryota</taxon>
        <taxon>Fungi</taxon>
        <taxon>Dikarya</taxon>
        <taxon>Basidiomycota</taxon>
        <taxon>Agaricomycotina</taxon>
        <taxon>Agaricomycetes</taxon>
        <taxon>Agaricomycetidae</taxon>
        <taxon>Agaricales</taxon>
        <taxon>Marasmiineae</taxon>
        <taxon>Marasmiaceae</taxon>
        <taxon>Moniliophthora</taxon>
    </lineage>
</organism>
<dbReference type="OrthoDB" id="347435at2759"/>
<sequence length="329" mass="36282">MSCPPAVGKIGSHILRHLKRGASPLFVAIQGPQGSGKSFLTALVKSYLSDSPHSLRVATLSIDDLYLPHDGLKTLADEYPDNPLWRGRGQPGTHDIVLGSRILESLKKGGEVIELPRFDKSLFDGEGDRLPLDGTGVVVQPPTDVVIVEGWCTGFYPISDTEVKARWDGVWEEQKAKLGIDDSIVGTIENIKQVNEMLHRYVYLWSFFDVCIQLSPAALPDNVSPYSIIYIWRLEQEHYMKAKNGGKGMTDAAVKLFVDRYIPGYVFFGNGVTEGYGGANILLPSPRSVGVDGVDKNTVTAAQCEPRWRGRGLRLVLDAQRNVVEEVNF</sequence>
<dbReference type="EMBL" id="AWSO01000027">
    <property type="protein sequence ID" value="ESK97313.1"/>
    <property type="molecule type" value="Genomic_DNA"/>
</dbReference>
<protein>
    <submittedName>
        <fullName evidence="1">D-glycerate 3-kinase</fullName>
    </submittedName>
</protein>
<dbReference type="Proteomes" id="UP000017559">
    <property type="component" value="Unassembled WGS sequence"/>
</dbReference>
<accession>V2XDP5</accession>
<dbReference type="STRING" id="1381753.V2XDP5"/>
<dbReference type="KEGG" id="mrr:Moror_17744"/>
<dbReference type="HOGENOM" id="CLU_056986_1_0_1"/>
<dbReference type="AlphaFoldDB" id="V2XDP5"/>
<dbReference type="PANTHER" id="PTHR10285">
    <property type="entry name" value="URIDINE KINASE"/>
    <property type="match status" value="1"/>
</dbReference>
<reference evidence="1 2" key="1">
    <citation type="journal article" date="2014" name="BMC Genomics">
        <title>Genome and secretome analysis of the hemibiotrophic fungal pathogen, Moniliophthora roreri, which causes frosty pod rot disease of cacao: mechanisms of the biotrophic and necrotrophic phases.</title>
        <authorList>
            <person name="Meinhardt L.W."/>
            <person name="Costa G.G.L."/>
            <person name="Thomazella D.P.T."/>
            <person name="Teixeira P.J.P.L."/>
            <person name="Carazzolle M.F."/>
            <person name="Schuster S.C."/>
            <person name="Carlson J.E."/>
            <person name="Guiltinan M.J."/>
            <person name="Mieczkowski P."/>
            <person name="Farmer A."/>
            <person name="Ramaraj T."/>
            <person name="Crozier J."/>
            <person name="Davis R.E."/>
            <person name="Shao J."/>
            <person name="Melnick R.L."/>
            <person name="Pereira G.A.G."/>
            <person name="Bailey B.A."/>
        </authorList>
    </citation>
    <scope>NUCLEOTIDE SEQUENCE [LARGE SCALE GENOMIC DNA]</scope>
    <source>
        <strain evidence="1 2">MCA 2997</strain>
    </source>
</reference>
<dbReference type="InterPro" id="IPR027417">
    <property type="entry name" value="P-loop_NTPase"/>
</dbReference>
<evidence type="ECO:0000313" key="1">
    <source>
        <dbReference type="EMBL" id="ESK97313.1"/>
    </source>
</evidence>
<keyword evidence="2" id="KW-1185">Reference proteome</keyword>
<dbReference type="GO" id="GO:0016301">
    <property type="term" value="F:kinase activity"/>
    <property type="evidence" value="ECO:0007669"/>
    <property type="project" value="UniProtKB-KW"/>
</dbReference>
<evidence type="ECO:0000313" key="2">
    <source>
        <dbReference type="Proteomes" id="UP000017559"/>
    </source>
</evidence>
<gene>
    <name evidence="1" type="ORF">Moror_17744</name>
</gene>
<dbReference type="Gene3D" id="3.40.50.300">
    <property type="entry name" value="P-loop containing nucleotide triphosphate hydrolases"/>
    <property type="match status" value="1"/>
</dbReference>
<name>V2XDP5_MONRO</name>
<comment type="caution">
    <text evidence="1">The sequence shown here is derived from an EMBL/GenBank/DDBJ whole genome shotgun (WGS) entry which is preliminary data.</text>
</comment>
<dbReference type="SUPFAM" id="SSF52540">
    <property type="entry name" value="P-loop containing nucleoside triphosphate hydrolases"/>
    <property type="match status" value="1"/>
</dbReference>